<accession>A0A0A9AEH7</accession>
<reference evidence="1" key="1">
    <citation type="submission" date="2014-09" db="EMBL/GenBank/DDBJ databases">
        <authorList>
            <person name="Magalhaes I.L.F."/>
            <person name="Oliveira U."/>
            <person name="Santos F.R."/>
            <person name="Vidigal T.H.D.A."/>
            <person name="Brescovit A.D."/>
            <person name="Santos A.J."/>
        </authorList>
    </citation>
    <scope>NUCLEOTIDE SEQUENCE</scope>
    <source>
        <tissue evidence="1">Shoot tissue taken approximately 20 cm above the soil surface</tissue>
    </source>
</reference>
<dbReference type="AlphaFoldDB" id="A0A0A9AEH7"/>
<dbReference type="EMBL" id="GBRH01249592">
    <property type="protein sequence ID" value="JAD48303.1"/>
    <property type="molecule type" value="Transcribed_RNA"/>
</dbReference>
<evidence type="ECO:0000313" key="1">
    <source>
        <dbReference type="EMBL" id="JAD48303.1"/>
    </source>
</evidence>
<reference evidence="1" key="2">
    <citation type="journal article" date="2015" name="Data Brief">
        <title>Shoot transcriptome of the giant reed, Arundo donax.</title>
        <authorList>
            <person name="Barrero R.A."/>
            <person name="Guerrero F.D."/>
            <person name="Moolhuijzen P."/>
            <person name="Goolsby J.A."/>
            <person name="Tidwell J."/>
            <person name="Bellgard S.E."/>
            <person name="Bellgard M.I."/>
        </authorList>
    </citation>
    <scope>NUCLEOTIDE SEQUENCE</scope>
    <source>
        <tissue evidence="1">Shoot tissue taken approximately 20 cm above the soil surface</tissue>
    </source>
</reference>
<sequence length="42" mass="4776">MLRYSLCCSEHSEKVEKANPPRLTLLNSNYLRAEGHSKLSLS</sequence>
<organism evidence="1">
    <name type="scientific">Arundo donax</name>
    <name type="common">Giant reed</name>
    <name type="synonym">Donax arundinaceus</name>
    <dbReference type="NCBI Taxonomy" id="35708"/>
    <lineage>
        <taxon>Eukaryota</taxon>
        <taxon>Viridiplantae</taxon>
        <taxon>Streptophyta</taxon>
        <taxon>Embryophyta</taxon>
        <taxon>Tracheophyta</taxon>
        <taxon>Spermatophyta</taxon>
        <taxon>Magnoliopsida</taxon>
        <taxon>Liliopsida</taxon>
        <taxon>Poales</taxon>
        <taxon>Poaceae</taxon>
        <taxon>PACMAD clade</taxon>
        <taxon>Arundinoideae</taxon>
        <taxon>Arundineae</taxon>
        <taxon>Arundo</taxon>
    </lineage>
</organism>
<name>A0A0A9AEH7_ARUDO</name>
<proteinExistence type="predicted"/>
<protein>
    <submittedName>
        <fullName evidence="1">Uncharacterized protein</fullName>
    </submittedName>
</protein>